<comment type="caution">
    <text evidence="2">The sequence shown here is derived from an EMBL/GenBank/DDBJ whole genome shotgun (WGS) entry which is preliminary data.</text>
</comment>
<dbReference type="EMBL" id="BGZK01001559">
    <property type="protein sequence ID" value="GBP82339.1"/>
    <property type="molecule type" value="Genomic_DNA"/>
</dbReference>
<feature type="region of interest" description="Disordered" evidence="1">
    <location>
        <begin position="39"/>
        <end position="62"/>
    </location>
</feature>
<sequence>MSVYPLTTPLDLRLSREIFKYGPLKWDHHHWTGGIVPQRETPRHEASSPGRTCGPDALDNLGSREYDRYRESLRQLIMPLRSRPMPMGANAGRLRARHGTVAATDVRNTLVRPPSALNGR</sequence>
<evidence type="ECO:0000256" key="1">
    <source>
        <dbReference type="SAM" id="MobiDB-lite"/>
    </source>
</evidence>
<evidence type="ECO:0000313" key="3">
    <source>
        <dbReference type="Proteomes" id="UP000299102"/>
    </source>
</evidence>
<reference evidence="2 3" key="1">
    <citation type="journal article" date="2019" name="Commun. Biol.">
        <title>The bagworm genome reveals a unique fibroin gene that provides high tensile strength.</title>
        <authorList>
            <person name="Kono N."/>
            <person name="Nakamura H."/>
            <person name="Ohtoshi R."/>
            <person name="Tomita M."/>
            <person name="Numata K."/>
            <person name="Arakawa K."/>
        </authorList>
    </citation>
    <scope>NUCLEOTIDE SEQUENCE [LARGE SCALE GENOMIC DNA]</scope>
</reference>
<proteinExistence type="predicted"/>
<dbReference type="Proteomes" id="UP000299102">
    <property type="component" value="Unassembled WGS sequence"/>
</dbReference>
<name>A0A4C1Z5Z8_EUMVA</name>
<organism evidence="2 3">
    <name type="scientific">Eumeta variegata</name>
    <name type="common">Bagworm moth</name>
    <name type="synonym">Eumeta japonica</name>
    <dbReference type="NCBI Taxonomy" id="151549"/>
    <lineage>
        <taxon>Eukaryota</taxon>
        <taxon>Metazoa</taxon>
        <taxon>Ecdysozoa</taxon>
        <taxon>Arthropoda</taxon>
        <taxon>Hexapoda</taxon>
        <taxon>Insecta</taxon>
        <taxon>Pterygota</taxon>
        <taxon>Neoptera</taxon>
        <taxon>Endopterygota</taxon>
        <taxon>Lepidoptera</taxon>
        <taxon>Glossata</taxon>
        <taxon>Ditrysia</taxon>
        <taxon>Tineoidea</taxon>
        <taxon>Psychidae</taxon>
        <taxon>Oiketicinae</taxon>
        <taxon>Eumeta</taxon>
    </lineage>
</organism>
<dbReference type="AlphaFoldDB" id="A0A4C1Z5Z8"/>
<keyword evidence="3" id="KW-1185">Reference proteome</keyword>
<gene>
    <name evidence="2" type="ORF">EVAR_90974_1</name>
</gene>
<protein>
    <submittedName>
        <fullName evidence="2">Uncharacterized protein</fullName>
    </submittedName>
</protein>
<accession>A0A4C1Z5Z8</accession>
<evidence type="ECO:0000313" key="2">
    <source>
        <dbReference type="EMBL" id="GBP82339.1"/>
    </source>
</evidence>